<dbReference type="Pfam" id="PF13489">
    <property type="entry name" value="Methyltransf_23"/>
    <property type="match status" value="1"/>
</dbReference>
<dbReference type="GeneID" id="101896946"/>
<dbReference type="GO" id="GO:0032259">
    <property type="term" value="P:methylation"/>
    <property type="evidence" value="ECO:0007669"/>
    <property type="project" value="UniProtKB-KW"/>
</dbReference>
<proteinExistence type="inferred from homology"/>
<evidence type="ECO:0000313" key="7">
    <source>
        <dbReference type="RefSeq" id="XP_011294270.3"/>
    </source>
</evidence>
<evidence type="ECO:0000313" key="6">
    <source>
        <dbReference type="Proteomes" id="UP001652621"/>
    </source>
</evidence>
<feature type="binding site" evidence="5">
    <location>
        <position position="208"/>
    </location>
    <ligand>
        <name>Mg(2+)</name>
        <dbReference type="ChEBI" id="CHEBI:18420"/>
    </ligand>
</feature>
<dbReference type="EC" id="2.1.1.114" evidence="5"/>
<comment type="catalytic activity">
    <reaction evidence="5">
        <text>a 3-demethylubiquinone + S-adenosyl-L-methionine = a ubiquinone + S-adenosyl-L-homocysteine</text>
        <dbReference type="Rhea" id="RHEA:81215"/>
        <dbReference type="Rhea" id="RHEA-COMP:9565"/>
        <dbReference type="Rhea" id="RHEA-COMP:19654"/>
        <dbReference type="ChEBI" id="CHEBI:16389"/>
        <dbReference type="ChEBI" id="CHEBI:57856"/>
        <dbReference type="ChEBI" id="CHEBI:59789"/>
        <dbReference type="ChEBI" id="CHEBI:231825"/>
    </reaction>
</comment>
<keyword evidence="4 5" id="KW-0949">S-adenosyl-L-methionine</keyword>
<dbReference type="AlphaFoldDB" id="A0A9J7I9Z1"/>
<dbReference type="Proteomes" id="UP001652621">
    <property type="component" value="Unplaced"/>
</dbReference>
<comment type="pathway">
    <text evidence="5">Cofactor biosynthesis; ubiquinone biosynthesis.</text>
</comment>
<accession>A0A9J7I9Z1</accession>
<comment type="subcellular location">
    <subcellularLocation>
        <location evidence="5">Mitochondrion inner membrane</location>
        <topology evidence="5">Peripheral membrane protein</topology>
        <orientation evidence="5">Matrix side</orientation>
    </subcellularLocation>
</comment>
<evidence type="ECO:0000256" key="2">
    <source>
        <dbReference type="ARBA" id="ARBA00022679"/>
    </source>
</evidence>
<comment type="subunit">
    <text evidence="5">Component of a multi-subunit COQ enzyme complex.</text>
</comment>
<dbReference type="CDD" id="cd02440">
    <property type="entry name" value="AdoMet_MTases"/>
    <property type="match status" value="1"/>
</dbReference>
<dbReference type="PANTHER" id="PTHR43464:SF19">
    <property type="entry name" value="UBIQUINONE BIOSYNTHESIS O-METHYLTRANSFERASE, MITOCHONDRIAL"/>
    <property type="match status" value="1"/>
</dbReference>
<evidence type="ECO:0000256" key="4">
    <source>
        <dbReference type="ARBA" id="ARBA00022691"/>
    </source>
</evidence>
<comment type="similarity">
    <text evidence="5">Belongs to the class I-like SAM-binding methyltransferase superfamily. UbiG/COQ3 family.</text>
</comment>
<evidence type="ECO:0000256" key="1">
    <source>
        <dbReference type="ARBA" id="ARBA00022603"/>
    </source>
</evidence>
<feature type="binding site" evidence="5">
    <location>
        <position position="136"/>
    </location>
    <ligand>
        <name>S-adenosyl-L-methionine</name>
        <dbReference type="ChEBI" id="CHEBI:59789"/>
    </ligand>
</feature>
<dbReference type="InterPro" id="IPR029063">
    <property type="entry name" value="SAM-dependent_MTases_sf"/>
</dbReference>
<name>A0A9J7I9Z1_MUSDO</name>
<dbReference type="GO" id="GO:0010420">
    <property type="term" value="F:polyprenyldihydroxybenzoate methyltransferase activity"/>
    <property type="evidence" value="ECO:0007669"/>
    <property type="project" value="UniProtKB-UniRule"/>
</dbReference>
<dbReference type="InterPro" id="IPR010233">
    <property type="entry name" value="UbiG_MeTrfase"/>
</dbReference>
<keyword evidence="5" id="KW-0496">Mitochondrion</keyword>
<protein>
    <recommendedName>
        <fullName evidence="5">Ubiquinone biosynthesis O-methyltransferase, mitochondrial</fullName>
    </recommendedName>
    <alternativeName>
        <fullName evidence="5">3-demethylubiquinol 3-O-methyltransferase</fullName>
        <ecNumber evidence="5">2.1.1.64</ecNumber>
    </alternativeName>
    <alternativeName>
        <fullName evidence="5">3-demethylubiquinone 3-O-methyltransferase</fullName>
        <ecNumber evidence="5">2.1.1.-</ecNumber>
    </alternativeName>
    <alternativeName>
        <fullName evidence="5">Polyprenyldihydroxybenzoate methyltransferase</fullName>
        <ecNumber evidence="5">2.1.1.114</ecNumber>
    </alternativeName>
</protein>
<comment type="catalytic activity">
    <reaction evidence="5">
        <text>a 3,4-dihydroxy-5-(all-trans-polyprenyl)benzoate + S-adenosyl-L-methionine = a 4-hydroxy-3-methoxy-5-(all-trans-polyprenyl)benzoate + S-adenosyl-L-homocysteine + H(+)</text>
        <dbReference type="Rhea" id="RHEA:44452"/>
        <dbReference type="Rhea" id="RHEA-COMP:10930"/>
        <dbReference type="Rhea" id="RHEA-COMP:10931"/>
        <dbReference type="ChEBI" id="CHEBI:15378"/>
        <dbReference type="ChEBI" id="CHEBI:57856"/>
        <dbReference type="ChEBI" id="CHEBI:59789"/>
        <dbReference type="ChEBI" id="CHEBI:64694"/>
        <dbReference type="ChEBI" id="CHEBI:84443"/>
        <dbReference type="EC" id="2.1.1.114"/>
    </reaction>
</comment>
<dbReference type="HAMAP" id="MF_00472">
    <property type="entry name" value="UbiG"/>
    <property type="match status" value="1"/>
</dbReference>
<dbReference type="RefSeq" id="XP_011294270.3">
    <property type="nucleotide sequence ID" value="XM_011295968.3"/>
</dbReference>
<dbReference type="GO" id="GO:0031314">
    <property type="term" value="C:extrinsic component of mitochondrial inner membrane"/>
    <property type="evidence" value="ECO:0007669"/>
    <property type="project" value="UniProtKB-UniRule"/>
</dbReference>
<dbReference type="EC" id="2.1.1.-" evidence="5"/>
<keyword evidence="3 5" id="KW-0831">Ubiquinone biosynthesis</keyword>
<dbReference type="GO" id="GO:0061542">
    <property type="term" value="F:3-demethylubiquinol 3-O-methyltransferase activity"/>
    <property type="evidence" value="ECO:0007669"/>
    <property type="project" value="UniProtKB-UniRule"/>
</dbReference>
<sequence length="315" mass="35693">MRSGLKHFNFDHDHNNMSLQFLKRINLGLTQSKSRVQFESLGLRTGLRKVQTNSDKRESVKDQTFNLSEHTKSDVKHHSNLAIDWWNVTGPMRALHSYNKLRVPFICDGLQRQGKLLSVDNASQEILKNQKILEIGCGGGILTENLASLGANVTGLDLSENLIALAQGHLSQQPKLLPRIQYRREPIELHAHAKENFYDAVVISEVLEHIDDKISFLTSSISTVKPGGSIFITTLNKTISMWLVGVLFGEYVLQSIPIGTHQYNKMISPADVERILKTMNCDTVLIRGSSYNFFRNTWRWTDSTSMFYALHAVKK</sequence>
<keyword evidence="1 5" id="KW-0489">Methyltransferase</keyword>
<reference evidence="7" key="1">
    <citation type="submission" date="2025-08" db="UniProtKB">
        <authorList>
            <consortium name="RefSeq"/>
        </authorList>
    </citation>
    <scope>IDENTIFICATION</scope>
    <source>
        <strain evidence="7">Aabys</strain>
        <tissue evidence="7">Whole body</tissue>
    </source>
</reference>
<dbReference type="EC" id="2.1.1.64" evidence="5"/>
<keyword evidence="5" id="KW-0472">Membrane</keyword>
<dbReference type="KEGG" id="mde:101896946"/>
<feature type="binding site" evidence="5">
    <location>
        <position position="204"/>
    </location>
    <ligand>
        <name>S-adenosyl-L-methionine</name>
        <dbReference type="ChEBI" id="CHEBI:59789"/>
    </ligand>
</feature>
<organism evidence="6 7">
    <name type="scientific">Musca domestica</name>
    <name type="common">House fly</name>
    <dbReference type="NCBI Taxonomy" id="7370"/>
    <lineage>
        <taxon>Eukaryota</taxon>
        <taxon>Metazoa</taxon>
        <taxon>Ecdysozoa</taxon>
        <taxon>Arthropoda</taxon>
        <taxon>Hexapoda</taxon>
        <taxon>Insecta</taxon>
        <taxon>Pterygota</taxon>
        <taxon>Neoptera</taxon>
        <taxon>Endopterygota</taxon>
        <taxon>Diptera</taxon>
        <taxon>Brachycera</taxon>
        <taxon>Muscomorpha</taxon>
        <taxon>Muscoidea</taxon>
        <taxon>Muscidae</taxon>
        <taxon>Musca</taxon>
    </lineage>
</organism>
<dbReference type="Gene3D" id="3.40.50.150">
    <property type="entry name" value="Vaccinia Virus protein VP39"/>
    <property type="match status" value="1"/>
</dbReference>
<dbReference type="NCBIfam" id="TIGR01983">
    <property type="entry name" value="UbiG"/>
    <property type="match status" value="1"/>
</dbReference>
<evidence type="ECO:0000256" key="3">
    <source>
        <dbReference type="ARBA" id="ARBA00022688"/>
    </source>
</evidence>
<keyword evidence="6" id="KW-1185">Reference proteome</keyword>
<feature type="binding site" evidence="5">
    <location>
        <position position="205"/>
    </location>
    <ligand>
        <name>Mg(2+)</name>
        <dbReference type="ChEBI" id="CHEBI:18420"/>
    </ligand>
</feature>
<keyword evidence="7" id="KW-0830">Ubiquinone</keyword>
<comment type="catalytic activity">
    <reaction evidence="5">
        <text>a 3-demethylubiquinol + S-adenosyl-L-methionine = a ubiquinol + S-adenosyl-L-homocysteine + H(+)</text>
        <dbReference type="Rhea" id="RHEA:44380"/>
        <dbReference type="Rhea" id="RHEA-COMP:9566"/>
        <dbReference type="Rhea" id="RHEA-COMP:10914"/>
        <dbReference type="ChEBI" id="CHEBI:15378"/>
        <dbReference type="ChEBI" id="CHEBI:17976"/>
        <dbReference type="ChEBI" id="CHEBI:57856"/>
        <dbReference type="ChEBI" id="CHEBI:59789"/>
        <dbReference type="ChEBI" id="CHEBI:84422"/>
        <dbReference type="EC" id="2.1.1.64"/>
    </reaction>
</comment>
<keyword evidence="5" id="KW-0479">Metal-binding</keyword>
<evidence type="ECO:0000256" key="5">
    <source>
        <dbReference type="HAMAP-Rule" id="MF_03190"/>
    </source>
</evidence>
<feature type="binding site" evidence="5">
    <location>
        <position position="102"/>
    </location>
    <ligand>
        <name>S-adenosyl-L-methionine</name>
        <dbReference type="ChEBI" id="CHEBI:59789"/>
    </ligand>
</feature>
<dbReference type="VEuPathDB" id="VectorBase:MDOMA2_014958"/>
<dbReference type="OrthoDB" id="3265906at2759"/>
<feature type="binding site" evidence="5">
    <location>
        <position position="157"/>
    </location>
    <ligand>
        <name>S-adenosyl-L-methionine</name>
        <dbReference type="ChEBI" id="CHEBI:59789"/>
    </ligand>
</feature>
<gene>
    <name evidence="7" type="primary">LOC101896946</name>
    <name evidence="5" type="synonym">coq3</name>
</gene>
<dbReference type="GO" id="GO:0046872">
    <property type="term" value="F:metal ion binding"/>
    <property type="evidence" value="ECO:0007669"/>
    <property type="project" value="UniProtKB-KW"/>
</dbReference>
<comment type="cofactor">
    <cofactor evidence="5">
        <name>Mg(2+)</name>
        <dbReference type="ChEBI" id="CHEBI:18420"/>
    </cofactor>
</comment>
<feature type="binding site" evidence="5">
    <location>
        <position position="209"/>
    </location>
    <ligand>
        <name>Mg(2+)</name>
        <dbReference type="ChEBI" id="CHEBI:18420"/>
    </ligand>
</feature>
<dbReference type="PANTHER" id="PTHR43464">
    <property type="entry name" value="METHYLTRANSFERASE"/>
    <property type="match status" value="1"/>
</dbReference>
<keyword evidence="5" id="KW-0999">Mitochondrion inner membrane</keyword>
<keyword evidence="5" id="KW-0460">Magnesium</keyword>
<keyword evidence="2 5" id="KW-0808">Transferase</keyword>
<dbReference type="SUPFAM" id="SSF53335">
    <property type="entry name" value="S-adenosyl-L-methionine-dependent methyltransferases"/>
    <property type="match status" value="1"/>
</dbReference>
<comment type="function">
    <text evidence="5">O-methyltransferase required for two non-consecutive steps during ubiquinone biosynthesis. Catalyzes the 2 O-methylation of 3,4-dihydroxy-5-(all-trans-polyprenyl)benzoic acid into 4-hydroxy-3-methoxy-5-(all-trans-polyprenyl)benzoic acid. Also catalyzes the last step of ubiquinone biosynthesis by mediating methylation of 3-demethylubiquinone into ubiquinone. Also able to mediate the methylation of 3-demethylubiquinol into ubiquinol.</text>
</comment>